<dbReference type="InterPro" id="IPR000276">
    <property type="entry name" value="GPCR_Rhodpsn"/>
</dbReference>
<evidence type="ECO:0000256" key="1">
    <source>
        <dbReference type="ARBA" id="ARBA00004141"/>
    </source>
</evidence>
<reference evidence="9" key="1">
    <citation type="submission" date="2020-10" db="EMBL/GenBank/DDBJ databases">
        <title>Catharus ustulatus (Swainson's thrush) genome, bCatUst1, primary haplotype v2.</title>
        <authorList>
            <person name="Delmore K."/>
            <person name="Vafadar M."/>
            <person name="Formenti G."/>
            <person name="Chow W."/>
            <person name="Pelan S."/>
            <person name="Howe K."/>
            <person name="Rhie A."/>
            <person name="Mountcastle J."/>
            <person name="Haase B."/>
            <person name="Fedrigo O."/>
            <person name="Jarvis E.D."/>
        </authorList>
    </citation>
    <scope>NUCLEOTIDE SEQUENCE [LARGE SCALE GENOMIC DNA]</scope>
</reference>
<feature type="transmembrane region" description="Helical" evidence="8">
    <location>
        <begin position="185"/>
        <end position="203"/>
    </location>
</feature>
<feature type="transmembrane region" description="Helical" evidence="8">
    <location>
        <begin position="254"/>
        <end position="273"/>
    </location>
</feature>
<sequence length="313" mass="35144">MGNNSGTGHREDPAGWEWRCPSMEVIPVSPSPASSTEGDNLCETDVTNVAIHSVTLLICLCGLAGNGTVLCLYSLQSRTYAIFHLAVADFLFLLFTVPSALLLLVEDLSCSPILPLMYLSFIFHRYGANILELWELCCGCNAPDRLWLVVQSLQLWAFFALFTLIPTLTSLCPSQQQEQCRASLISMYTIILLLFAAPLFIIPTIDITKAKRGSRKQQLKRRDIVVFIIMFFTLLILLFNSLQQIGYFSVSSEVFFLLTCIHSTIKPFIYFLAGRCWSPCSMESLQLSLQRVFEEEKEKKPTSSDDAHRDTGV</sequence>
<evidence type="ECO:0000313" key="10">
    <source>
        <dbReference type="Proteomes" id="UP000694563"/>
    </source>
</evidence>
<evidence type="ECO:0000256" key="8">
    <source>
        <dbReference type="SAM" id="Phobius"/>
    </source>
</evidence>
<dbReference type="PANTHER" id="PTHR11334:SF68">
    <property type="entry name" value="G-PROTEIN COUPLED RECEPTORS FAMILY 1 PROFILE DOMAIN-CONTAINING PROTEIN-RELATED"/>
    <property type="match status" value="1"/>
</dbReference>
<keyword evidence="10" id="KW-1185">Reference proteome</keyword>
<feature type="transmembrane region" description="Helical" evidence="8">
    <location>
        <begin position="49"/>
        <end position="73"/>
    </location>
</feature>
<keyword evidence="5 8" id="KW-0472">Membrane</keyword>
<dbReference type="Ensembl" id="ENSCUST00005013437.1">
    <property type="protein sequence ID" value="ENSCUSP00005012909.1"/>
    <property type="gene ID" value="ENSCUSG00005008290.1"/>
</dbReference>
<reference evidence="9" key="3">
    <citation type="submission" date="2025-09" db="UniProtKB">
        <authorList>
            <consortium name="Ensembl"/>
        </authorList>
    </citation>
    <scope>IDENTIFICATION</scope>
</reference>
<evidence type="ECO:0000256" key="5">
    <source>
        <dbReference type="ARBA" id="ARBA00023136"/>
    </source>
</evidence>
<evidence type="ECO:0000256" key="6">
    <source>
        <dbReference type="ARBA" id="ARBA00023170"/>
    </source>
</evidence>
<feature type="transmembrane region" description="Helical" evidence="8">
    <location>
        <begin position="146"/>
        <end position="165"/>
    </location>
</feature>
<organism evidence="9 10">
    <name type="scientific">Catharus ustulatus</name>
    <name type="common">Russet-backed thrush</name>
    <name type="synonym">Hylocichla ustulatus</name>
    <dbReference type="NCBI Taxonomy" id="91951"/>
    <lineage>
        <taxon>Eukaryota</taxon>
        <taxon>Metazoa</taxon>
        <taxon>Chordata</taxon>
        <taxon>Craniata</taxon>
        <taxon>Vertebrata</taxon>
        <taxon>Euteleostomi</taxon>
        <taxon>Archelosauria</taxon>
        <taxon>Archosauria</taxon>
        <taxon>Dinosauria</taxon>
        <taxon>Saurischia</taxon>
        <taxon>Theropoda</taxon>
        <taxon>Coelurosauria</taxon>
        <taxon>Aves</taxon>
        <taxon>Neognathae</taxon>
        <taxon>Neoaves</taxon>
        <taxon>Telluraves</taxon>
        <taxon>Australaves</taxon>
        <taxon>Passeriformes</taxon>
        <taxon>Turdidae</taxon>
        <taxon>Catharus</taxon>
    </lineage>
</organism>
<dbReference type="PRINTS" id="PR00237">
    <property type="entry name" value="GPCRRHODOPSN"/>
</dbReference>
<dbReference type="Gene3D" id="1.20.1070.10">
    <property type="entry name" value="Rhodopsin 7-helix transmembrane proteins"/>
    <property type="match status" value="1"/>
</dbReference>
<dbReference type="PANTHER" id="PTHR11334">
    <property type="entry name" value="MAS-RELATED G-PROTEIN COUPLED RECEPTOR"/>
    <property type="match status" value="1"/>
</dbReference>
<dbReference type="GO" id="GO:0004930">
    <property type="term" value="F:G protein-coupled receptor activity"/>
    <property type="evidence" value="ECO:0007669"/>
    <property type="project" value="UniProtKB-KW"/>
</dbReference>
<feature type="transmembrane region" description="Helical" evidence="8">
    <location>
        <begin position="116"/>
        <end position="134"/>
    </location>
</feature>
<dbReference type="AlphaFoldDB" id="A0A8C3UED8"/>
<feature type="transmembrane region" description="Helical" evidence="8">
    <location>
        <begin position="224"/>
        <end position="242"/>
    </location>
</feature>
<feature type="transmembrane region" description="Helical" evidence="8">
    <location>
        <begin position="80"/>
        <end position="104"/>
    </location>
</feature>
<keyword evidence="7" id="KW-0807">Transducer</keyword>
<evidence type="ECO:0000256" key="2">
    <source>
        <dbReference type="ARBA" id="ARBA00022692"/>
    </source>
</evidence>
<proteinExistence type="predicted"/>
<dbReference type="InterPro" id="IPR026234">
    <property type="entry name" value="MRGPCRFAMILY"/>
</dbReference>
<evidence type="ECO:0000256" key="7">
    <source>
        <dbReference type="ARBA" id="ARBA00023224"/>
    </source>
</evidence>
<protein>
    <recommendedName>
        <fullName evidence="11">Mas-related G-protein coupled receptor member H</fullName>
    </recommendedName>
</protein>
<evidence type="ECO:0000313" key="9">
    <source>
        <dbReference type="Ensembl" id="ENSCUSP00005012909.1"/>
    </source>
</evidence>
<reference evidence="9" key="2">
    <citation type="submission" date="2025-08" db="UniProtKB">
        <authorList>
            <consortium name="Ensembl"/>
        </authorList>
    </citation>
    <scope>IDENTIFICATION</scope>
</reference>
<evidence type="ECO:0008006" key="11">
    <source>
        <dbReference type="Google" id="ProtNLM"/>
    </source>
</evidence>
<comment type="subcellular location">
    <subcellularLocation>
        <location evidence="1">Membrane</location>
        <topology evidence="1">Multi-pass membrane protein</topology>
    </subcellularLocation>
</comment>
<keyword evidence="2 8" id="KW-0812">Transmembrane</keyword>
<dbReference type="Proteomes" id="UP000694563">
    <property type="component" value="Chromosome 6"/>
</dbReference>
<evidence type="ECO:0000256" key="4">
    <source>
        <dbReference type="ARBA" id="ARBA00023040"/>
    </source>
</evidence>
<dbReference type="SUPFAM" id="SSF81321">
    <property type="entry name" value="Family A G protein-coupled receptor-like"/>
    <property type="match status" value="1"/>
</dbReference>
<accession>A0A8C3UED8</accession>
<dbReference type="GO" id="GO:0005886">
    <property type="term" value="C:plasma membrane"/>
    <property type="evidence" value="ECO:0007669"/>
    <property type="project" value="TreeGrafter"/>
</dbReference>
<evidence type="ECO:0000256" key="3">
    <source>
        <dbReference type="ARBA" id="ARBA00022989"/>
    </source>
</evidence>
<keyword evidence="3 8" id="KW-1133">Transmembrane helix</keyword>
<name>A0A8C3UED8_CATUS</name>
<keyword evidence="6" id="KW-0675">Receptor</keyword>
<keyword evidence="4" id="KW-0297">G-protein coupled receptor</keyword>